<dbReference type="EMBL" id="JACGCU010000088">
    <property type="protein sequence ID" value="MBA6062756.1"/>
    <property type="molecule type" value="Genomic_DNA"/>
</dbReference>
<organism evidence="6 7">
    <name type="scientific">Pseudomonas juntendi</name>
    <dbReference type="NCBI Taxonomy" id="2666183"/>
    <lineage>
        <taxon>Bacteria</taxon>
        <taxon>Pseudomonadati</taxon>
        <taxon>Pseudomonadota</taxon>
        <taxon>Gammaproteobacteria</taxon>
        <taxon>Pseudomonadales</taxon>
        <taxon>Pseudomonadaceae</taxon>
        <taxon>Pseudomonas</taxon>
    </lineage>
</organism>
<dbReference type="PROSITE" id="PS50893">
    <property type="entry name" value="ABC_TRANSPORTER_2"/>
    <property type="match status" value="1"/>
</dbReference>
<sequence length="287" mass="31611">MTAPLPGHAASNLSRVATPPLLKVDNLSLEYRTAQRVVRATHQVSFEVDLADRFVLLGPSGCGKSSLLKAVAGFIAPEEGQMLLQGQAIRGPGPDRIVVFQEFDQLPPWKTVKQNVMFPLLVSGQLTRAEAQERALHYLDKVGLAAFADAYPHTLSGGMKARVAIARALATQPEILLMDEPFAALDALTRRKMQEELLSLWEEVRFTLLFVTHSIEEALVVGNRILLLSPHPGRVRAEVHSHQYDLGSLGGSDFQASARRIHRLLFDEADTPEPHEGLGFNDIRVAY</sequence>
<comment type="similarity">
    <text evidence="1">Belongs to the ABC transporter superfamily.</text>
</comment>
<evidence type="ECO:0000256" key="2">
    <source>
        <dbReference type="ARBA" id="ARBA00022448"/>
    </source>
</evidence>
<dbReference type="InterPro" id="IPR050166">
    <property type="entry name" value="ABC_transporter_ATP-bind"/>
</dbReference>
<dbReference type="CDD" id="cd03293">
    <property type="entry name" value="ABC_NrtD_SsuB_transporters"/>
    <property type="match status" value="1"/>
</dbReference>
<dbReference type="SUPFAM" id="SSF52540">
    <property type="entry name" value="P-loop containing nucleoside triphosphate hydrolases"/>
    <property type="match status" value="1"/>
</dbReference>
<dbReference type="GO" id="GO:0005524">
    <property type="term" value="F:ATP binding"/>
    <property type="evidence" value="ECO:0007669"/>
    <property type="project" value="UniProtKB-KW"/>
</dbReference>
<keyword evidence="4 6" id="KW-0067">ATP-binding</keyword>
<dbReference type="PROSITE" id="PS00211">
    <property type="entry name" value="ABC_TRANSPORTER_1"/>
    <property type="match status" value="1"/>
</dbReference>
<keyword evidence="2" id="KW-0813">Transport</keyword>
<evidence type="ECO:0000256" key="1">
    <source>
        <dbReference type="ARBA" id="ARBA00005417"/>
    </source>
</evidence>
<gene>
    <name evidence="6" type="ORF">H4C44_26740</name>
</gene>
<dbReference type="GO" id="GO:0016887">
    <property type="term" value="F:ATP hydrolysis activity"/>
    <property type="evidence" value="ECO:0007669"/>
    <property type="project" value="InterPro"/>
</dbReference>
<dbReference type="InterPro" id="IPR003593">
    <property type="entry name" value="AAA+_ATPase"/>
</dbReference>
<feature type="domain" description="ABC transporter" evidence="5">
    <location>
        <begin position="22"/>
        <end position="255"/>
    </location>
</feature>
<comment type="caution">
    <text evidence="6">The sequence shown here is derived from an EMBL/GenBank/DDBJ whole genome shotgun (WGS) entry which is preliminary data.</text>
</comment>
<evidence type="ECO:0000313" key="6">
    <source>
        <dbReference type="EMBL" id="MBA6062756.1"/>
    </source>
</evidence>
<protein>
    <submittedName>
        <fullName evidence="6">ABC transporter ATP-binding protein</fullName>
    </submittedName>
</protein>
<dbReference type="PANTHER" id="PTHR42788">
    <property type="entry name" value="TAURINE IMPORT ATP-BINDING PROTEIN-RELATED"/>
    <property type="match status" value="1"/>
</dbReference>
<evidence type="ECO:0000256" key="4">
    <source>
        <dbReference type="ARBA" id="ARBA00022840"/>
    </source>
</evidence>
<dbReference type="Gene3D" id="3.40.50.300">
    <property type="entry name" value="P-loop containing nucleotide triphosphate hydrolases"/>
    <property type="match status" value="1"/>
</dbReference>
<dbReference type="InterPro" id="IPR017871">
    <property type="entry name" value="ABC_transporter-like_CS"/>
</dbReference>
<evidence type="ECO:0000256" key="3">
    <source>
        <dbReference type="ARBA" id="ARBA00022741"/>
    </source>
</evidence>
<dbReference type="Pfam" id="PF00005">
    <property type="entry name" value="ABC_tran"/>
    <property type="match status" value="1"/>
</dbReference>
<dbReference type="RefSeq" id="WP_182369168.1">
    <property type="nucleotide sequence ID" value="NZ_JACGCU010000088.1"/>
</dbReference>
<dbReference type="InterPro" id="IPR003439">
    <property type="entry name" value="ABC_transporter-like_ATP-bd"/>
</dbReference>
<reference evidence="6 7" key="1">
    <citation type="submission" date="2020-07" db="EMBL/GenBank/DDBJ databases">
        <title>Diversity of carbapenemase encoding genes among Pseudomonas putida group clinical isolates in a tertiary Brazilian hospital.</title>
        <authorList>
            <person name="Alberto-Lei F."/>
            <person name="Nodari C.S."/>
            <person name="Streling A.P."/>
            <person name="Paulino J.T."/>
            <person name="Bessa-Neto F.O."/>
            <person name="Cayo R."/>
            <person name="Gales A.C."/>
        </authorList>
    </citation>
    <scope>NUCLEOTIDE SEQUENCE [LARGE SCALE GENOMIC DNA]</scope>
    <source>
        <strain evidence="6 7">14535</strain>
    </source>
</reference>
<dbReference type="Proteomes" id="UP000556620">
    <property type="component" value="Unassembled WGS sequence"/>
</dbReference>
<name>A0A7W2JPK7_9PSED</name>
<proteinExistence type="inferred from homology"/>
<dbReference type="PANTHER" id="PTHR42788:SF10">
    <property type="entry name" value="ABC TRANSPORTER ATP-BINDING PROTEIN"/>
    <property type="match status" value="1"/>
</dbReference>
<evidence type="ECO:0000313" key="7">
    <source>
        <dbReference type="Proteomes" id="UP000556620"/>
    </source>
</evidence>
<dbReference type="AlphaFoldDB" id="A0A7W2JPK7"/>
<accession>A0A7W2JPK7</accession>
<dbReference type="InterPro" id="IPR027417">
    <property type="entry name" value="P-loop_NTPase"/>
</dbReference>
<keyword evidence="3" id="KW-0547">Nucleotide-binding</keyword>
<evidence type="ECO:0000259" key="5">
    <source>
        <dbReference type="PROSITE" id="PS50893"/>
    </source>
</evidence>
<dbReference type="SMART" id="SM00382">
    <property type="entry name" value="AAA"/>
    <property type="match status" value="1"/>
</dbReference>